<sequence length="127" mass="14679">MGKIKSAILLKLVMVKAKRSKLKMNDNNSIYMLNALWFKPDGGHNKYKEYMKSVSPLLKKYGGRVHSDLYVPQAAIIGEFDADMIFFVEWPDWPTFMNFANDPNYESIKQLREDAITNSLLIRCAKI</sequence>
<dbReference type="AlphaFoldDB" id="A0A382UH68"/>
<dbReference type="InterPro" id="IPR011008">
    <property type="entry name" value="Dimeric_a/b-barrel"/>
</dbReference>
<proteinExistence type="predicted"/>
<feature type="domain" description="DUF1330" evidence="1">
    <location>
        <begin position="45"/>
        <end position="122"/>
    </location>
</feature>
<dbReference type="Pfam" id="PF07045">
    <property type="entry name" value="DUF1330"/>
    <property type="match status" value="1"/>
</dbReference>
<evidence type="ECO:0000313" key="2">
    <source>
        <dbReference type="EMBL" id="SVD33051.1"/>
    </source>
</evidence>
<dbReference type="SUPFAM" id="SSF54909">
    <property type="entry name" value="Dimeric alpha+beta barrel"/>
    <property type="match status" value="1"/>
</dbReference>
<name>A0A382UH68_9ZZZZ</name>
<evidence type="ECO:0000259" key="1">
    <source>
        <dbReference type="Pfam" id="PF07045"/>
    </source>
</evidence>
<gene>
    <name evidence="2" type="ORF">METZ01_LOCUS385905</name>
</gene>
<accession>A0A382UH68</accession>
<protein>
    <recommendedName>
        <fullName evidence="1">DUF1330 domain-containing protein</fullName>
    </recommendedName>
</protein>
<reference evidence="2" key="1">
    <citation type="submission" date="2018-05" db="EMBL/GenBank/DDBJ databases">
        <authorList>
            <person name="Lanie J.A."/>
            <person name="Ng W.-L."/>
            <person name="Kazmierczak K.M."/>
            <person name="Andrzejewski T.M."/>
            <person name="Davidsen T.M."/>
            <person name="Wayne K.J."/>
            <person name="Tettelin H."/>
            <person name="Glass J.I."/>
            <person name="Rusch D."/>
            <person name="Podicherti R."/>
            <person name="Tsui H.-C.T."/>
            <person name="Winkler M.E."/>
        </authorList>
    </citation>
    <scope>NUCLEOTIDE SEQUENCE</scope>
</reference>
<organism evidence="2">
    <name type="scientific">marine metagenome</name>
    <dbReference type="NCBI Taxonomy" id="408172"/>
    <lineage>
        <taxon>unclassified sequences</taxon>
        <taxon>metagenomes</taxon>
        <taxon>ecological metagenomes</taxon>
    </lineage>
</organism>
<dbReference type="InterPro" id="IPR010753">
    <property type="entry name" value="DUF1330"/>
</dbReference>
<dbReference type="EMBL" id="UINC01143875">
    <property type="protein sequence ID" value="SVD33051.1"/>
    <property type="molecule type" value="Genomic_DNA"/>
</dbReference>
<dbReference type="Gene3D" id="3.30.70.100">
    <property type="match status" value="1"/>
</dbReference>